<evidence type="ECO:0000256" key="1">
    <source>
        <dbReference type="ARBA" id="ARBA00004225"/>
    </source>
</evidence>
<keyword evidence="7" id="KW-0496">Mitochondrion</keyword>
<dbReference type="SUPFAM" id="SSF103506">
    <property type="entry name" value="Mitochondrial carrier"/>
    <property type="match status" value="1"/>
</dbReference>
<evidence type="ECO:0000256" key="6">
    <source>
        <dbReference type="ARBA" id="ARBA00022989"/>
    </source>
</evidence>
<keyword evidence="4 9" id="KW-0812">Transmembrane</keyword>
<dbReference type="PANTHER" id="PTHR45624:SF10">
    <property type="entry name" value="SLC (SOLUTE CARRIER) HOMOLOG"/>
    <property type="match status" value="1"/>
</dbReference>
<dbReference type="GO" id="GO:0022857">
    <property type="term" value="F:transmembrane transporter activity"/>
    <property type="evidence" value="ECO:0007669"/>
    <property type="project" value="TreeGrafter"/>
</dbReference>
<evidence type="ECO:0000256" key="7">
    <source>
        <dbReference type="ARBA" id="ARBA00023128"/>
    </source>
</evidence>
<dbReference type="InterPro" id="IPR050567">
    <property type="entry name" value="Mitochondrial_Carrier"/>
</dbReference>
<keyword evidence="8 9" id="KW-0472">Membrane</keyword>
<evidence type="ECO:0000256" key="9">
    <source>
        <dbReference type="PROSITE-ProRule" id="PRU00282"/>
    </source>
</evidence>
<evidence type="ECO:0000256" key="2">
    <source>
        <dbReference type="ARBA" id="ARBA00006375"/>
    </source>
</evidence>
<feature type="repeat" description="Solcar" evidence="9">
    <location>
        <begin position="33"/>
        <end position="114"/>
    </location>
</feature>
<comment type="subcellular location">
    <subcellularLocation>
        <location evidence="1">Mitochondrion membrane</location>
        <topology evidence="1">Multi-pass membrane protein</topology>
    </subcellularLocation>
</comment>
<dbReference type="GO" id="GO:0031966">
    <property type="term" value="C:mitochondrial membrane"/>
    <property type="evidence" value="ECO:0007669"/>
    <property type="project" value="UniProtKB-SubCell"/>
</dbReference>
<dbReference type="PANTHER" id="PTHR45624">
    <property type="entry name" value="MITOCHONDRIAL BASIC AMINO ACIDS TRANSPORTER-RELATED"/>
    <property type="match status" value="1"/>
</dbReference>
<evidence type="ECO:0000256" key="8">
    <source>
        <dbReference type="ARBA" id="ARBA00023136"/>
    </source>
</evidence>
<organism evidence="11 12">
    <name type="scientific">Dimorphilus gyrociliatus</name>
    <dbReference type="NCBI Taxonomy" id="2664684"/>
    <lineage>
        <taxon>Eukaryota</taxon>
        <taxon>Metazoa</taxon>
        <taxon>Spiralia</taxon>
        <taxon>Lophotrochozoa</taxon>
        <taxon>Annelida</taxon>
        <taxon>Polychaeta</taxon>
        <taxon>Polychaeta incertae sedis</taxon>
        <taxon>Dinophilidae</taxon>
        <taxon>Dimorphilus</taxon>
    </lineage>
</organism>
<dbReference type="Proteomes" id="UP000549394">
    <property type="component" value="Unassembled WGS sequence"/>
</dbReference>
<dbReference type="InterPro" id="IPR018108">
    <property type="entry name" value="MCP_transmembrane"/>
</dbReference>
<dbReference type="Pfam" id="PF00153">
    <property type="entry name" value="Mito_carr"/>
    <property type="match status" value="3"/>
</dbReference>
<keyword evidence="5" id="KW-0677">Repeat</keyword>
<dbReference type="EMBL" id="CAJFCJ010000017">
    <property type="protein sequence ID" value="CAD5122561.1"/>
    <property type="molecule type" value="Genomic_DNA"/>
</dbReference>
<accession>A0A7I8W3W6</accession>
<dbReference type="Gene3D" id="1.50.40.10">
    <property type="entry name" value="Mitochondrial carrier domain"/>
    <property type="match status" value="1"/>
</dbReference>
<evidence type="ECO:0000313" key="12">
    <source>
        <dbReference type="Proteomes" id="UP000549394"/>
    </source>
</evidence>
<comment type="similarity">
    <text evidence="2 10">Belongs to the mitochondrial carrier (TC 2.A.29) family.</text>
</comment>
<name>A0A7I8W3W6_9ANNE</name>
<evidence type="ECO:0000313" key="11">
    <source>
        <dbReference type="EMBL" id="CAD5122561.1"/>
    </source>
</evidence>
<proteinExistence type="inferred from homology"/>
<feature type="repeat" description="Solcar" evidence="9">
    <location>
        <begin position="217"/>
        <end position="304"/>
    </location>
</feature>
<sequence length="315" mass="34631">MDPSEENFSQVDRGADMYQESGNSITSDLIEYGSDFAAGLAGGCAGLTFGHPFDTIKVRQQTMGDKCGTILNCLKRSLELEGPKGLFKGMAFPLVSVGFLNSIFFGVYGNALKFIDNGDKEPSYSSIFMSGAFAGAIQAVPASTIELVKVKLQGQIGRNEFKGPFDCLRRIYKNHGIRGCFRGLTPTILRDMPGFGVYIASYQAMCDFATPEGHHQPSVRAMLLSGGLGGVFSWIVNIPIDIVKSRLQADNLSNPKYKSSWDCVQQSYRNNGWRVFWRGLPVSCLRAFPVNSVTFVVYSQTLAYIQRTNGQRQTV</sequence>
<comment type="caution">
    <text evidence="11">The sequence shown here is derived from an EMBL/GenBank/DDBJ whole genome shotgun (WGS) entry which is preliminary data.</text>
</comment>
<dbReference type="PROSITE" id="PS50920">
    <property type="entry name" value="SOLCAR"/>
    <property type="match status" value="3"/>
</dbReference>
<keyword evidence="3 10" id="KW-0813">Transport</keyword>
<evidence type="ECO:0000256" key="4">
    <source>
        <dbReference type="ARBA" id="ARBA00022692"/>
    </source>
</evidence>
<feature type="repeat" description="Solcar" evidence="9">
    <location>
        <begin position="122"/>
        <end position="208"/>
    </location>
</feature>
<gene>
    <name evidence="11" type="ORF">DGYR_LOCUS10362</name>
</gene>
<keyword evidence="12" id="KW-1185">Reference proteome</keyword>
<evidence type="ECO:0000256" key="10">
    <source>
        <dbReference type="RuleBase" id="RU000488"/>
    </source>
</evidence>
<dbReference type="OrthoDB" id="193856at2759"/>
<evidence type="ECO:0000256" key="5">
    <source>
        <dbReference type="ARBA" id="ARBA00022737"/>
    </source>
</evidence>
<reference evidence="11 12" key="1">
    <citation type="submission" date="2020-08" db="EMBL/GenBank/DDBJ databases">
        <authorList>
            <person name="Hejnol A."/>
        </authorList>
    </citation>
    <scope>NUCLEOTIDE SEQUENCE [LARGE SCALE GENOMIC DNA]</scope>
</reference>
<keyword evidence="6" id="KW-1133">Transmembrane helix</keyword>
<evidence type="ECO:0000256" key="3">
    <source>
        <dbReference type="ARBA" id="ARBA00022448"/>
    </source>
</evidence>
<protein>
    <submittedName>
        <fullName evidence="11">DgyrCDS10975</fullName>
    </submittedName>
</protein>
<dbReference type="AlphaFoldDB" id="A0A7I8W3W6"/>
<dbReference type="InterPro" id="IPR023395">
    <property type="entry name" value="MCP_dom_sf"/>
</dbReference>